<dbReference type="STRING" id="1230383.A0A1M8A6A2"/>
<feature type="chain" id="PRO_5013020470" evidence="2">
    <location>
        <begin position="26"/>
        <end position="532"/>
    </location>
</feature>
<evidence type="ECO:0000313" key="4">
    <source>
        <dbReference type="Proteomes" id="UP000186303"/>
    </source>
</evidence>
<dbReference type="GO" id="GO:0005743">
    <property type="term" value="C:mitochondrial inner membrane"/>
    <property type="evidence" value="ECO:0007669"/>
    <property type="project" value="TreeGrafter"/>
</dbReference>
<dbReference type="Gene3D" id="2.130.10.30">
    <property type="entry name" value="Regulator of chromosome condensation 1/beta-lactamase-inhibitor protein II"/>
    <property type="match status" value="1"/>
</dbReference>
<sequence>MVPRSVKATALVAVGGCALASPLLADAPLFEAPPPTEHRFPLLSFLAWGSNAQGVPAPDGKASSVPFPKVLQVLDGMAWRDVQLNETCAVAVDAGGDVVQWGTGFDASKEAGPAKTLTGMDIQRVQLSGGKVYALSRSGHVYVFSQAREHQQPVKSSWLSSSIDVVKLSADEKLVDIVAGDHHVLGLSRQGRVYSIPADDLANEYGQLGYSTVQLGLNESTRAYEAQMEPAVVRRKRAATLSMSSASEPAPTRPPTDIRYATSWRLIPSLGESRFAEIAAGSAHSAVRTEDGRVLSWGQNSNGQLGLGAHVTFETIAVPREVEFPLSVVGRHAKCTKIAAGGANTFFVMHSRGAPVASEKGPIKADERVDVLAVGAGQRGTLGNGQRNQSCGIPVRVKVVSGMQEYSEAHRGMRPIDVHAITVGDSGQCALVMEAPSVGDQTRRDVYVWGNNSASQLANGKKNHSAVPILLSMMDKAETSKDSDAEPVQVRVLLVEQVKTRAKNFDGRERTYHIEQRIVAGGSCMALYAGVV</sequence>
<dbReference type="SUPFAM" id="SSF50985">
    <property type="entry name" value="RCC1/BLIP-II"/>
    <property type="match status" value="1"/>
</dbReference>
<evidence type="ECO:0000313" key="3">
    <source>
        <dbReference type="EMBL" id="SHO78002.1"/>
    </source>
</evidence>
<evidence type="ECO:0000256" key="2">
    <source>
        <dbReference type="SAM" id="SignalP"/>
    </source>
</evidence>
<dbReference type="PANTHER" id="PTHR47563">
    <property type="entry name" value="PROTEIN FMP25, MITOCHONDRIAL"/>
    <property type="match status" value="1"/>
</dbReference>
<dbReference type="AlphaFoldDB" id="A0A1M8A6A2"/>
<organism evidence="3 4">
    <name type="scientific">Malassezia sympodialis (strain ATCC 42132)</name>
    <name type="common">Atopic eczema-associated yeast</name>
    <dbReference type="NCBI Taxonomy" id="1230383"/>
    <lineage>
        <taxon>Eukaryota</taxon>
        <taxon>Fungi</taxon>
        <taxon>Dikarya</taxon>
        <taxon>Basidiomycota</taxon>
        <taxon>Ustilaginomycotina</taxon>
        <taxon>Malasseziomycetes</taxon>
        <taxon>Malasseziales</taxon>
        <taxon>Malasseziaceae</taxon>
        <taxon>Malassezia</taxon>
    </lineage>
</organism>
<evidence type="ECO:0000256" key="1">
    <source>
        <dbReference type="PROSITE-ProRule" id="PRU00235"/>
    </source>
</evidence>
<dbReference type="PROSITE" id="PS50012">
    <property type="entry name" value="RCC1_3"/>
    <property type="match status" value="1"/>
</dbReference>
<feature type="repeat" description="RCC1" evidence="1">
    <location>
        <begin position="292"/>
        <end position="351"/>
    </location>
</feature>
<dbReference type="GO" id="GO:0034551">
    <property type="term" value="P:mitochondrial respiratory chain complex III assembly"/>
    <property type="evidence" value="ECO:0007669"/>
    <property type="project" value="TreeGrafter"/>
</dbReference>
<feature type="signal peptide" evidence="2">
    <location>
        <begin position="1"/>
        <end position="25"/>
    </location>
</feature>
<dbReference type="EMBL" id="LT671823">
    <property type="protein sequence ID" value="SHO78002.1"/>
    <property type="molecule type" value="Genomic_DNA"/>
</dbReference>
<reference evidence="4" key="1">
    <citation type="journal article" date="2017" name="Nucleic Acids Res.">
        <title>Proteogenomics produces comprehensive and highly accurate protein-coding gene annotation in a complete genome assembly of Malassezia sympodialis.</title>
        <authorList>
            <person name="Zhu Y."/>
            <person name="Engstroem P.G."/>
            <person name="Tellgren-Roth C."/>
            <person name="Baudo C.D."/>
            <person name="Kennell J.C."/>
            <person name="Sun S."/>
            <person name="Billmyre R.B."/>
            <person name="Schroeder M.S."/>
            <person name="Andersson A."/>
            <person name="Holm T."/>
            <person name="Sigurgeirsson B."/>
            <person name="Wu G."/>
            <person name="Sankaranarayanan S.R."/>
            <person name="Siddharthan R."/>
            <person name="Sanyal K."/>
            <person name="Lundeberg J."/>
            <person name="Nystedt B."/>
            <person name="Boekhout T."/>
            <person name="Dawson T.L. Jr."/>
            <person name="Heitman J."/>
            <person name="Scheynius A."/>
            <person name="Lehtioe J."/>
        </authorList>
    </citation>
    <scope>NUCLEOTIDE SEQUENCE [LARGE SCALE GENOMIC DNA]</scope>
    <source>
        <strain evidence="4">ATCC 42132</strain>
    </source>
</reference>
<dbReference type="Proteomes" id="UP000186303">
    <property type="component" value="Chromosome 3"/>
</dbReference>
<dbReference type="InterPro" id="IPR053245">
    <property type="entry name" value="MitoProcess-Associated"/>
</dbReference>
<keyword evidence="4" id="KW-1185">Reference proteome</keyword>
<accession>A0A1M8A6A2</accession>
<proteinExistence type="predicted"/>
<dbReference type="InterPro" id="IPR000408">
    <property type="entry name" value="Reg_chr_condens"/>
</dbReference>
<dbReference type="VEuPathDB" id="FungiDB:MSYG_2344"/>
<dbReference type="Pfam" id="PF00415">
    <property type="entry name" value="RCC1"/>
    <property type="match status" value="1"/>
</dbReference>
<protein>
    <submittedName>
        <fullName evidence="3">Similar to S.cerevisiae protein FMP25 (Protein required for assembly of respiratory complex III)</fullName>
    </submittedName>
</protein>
<dbReference type="PANTHER" id="PTHR47563:SF1">
    <property type="entry name" value="PROTEIN FMP25, MITOCHONDRIAL"/>
    <property type="match status" value="1"/>
</dbReference>
<dbReference type="InterPro" id="IPR009091">
    <property type="entry name" value="RCC1/BLIP-II"/>
</dbReference>
<name>A0A1M8A6A2_MALS4</name>
<gene>
    <name evidence="3" type="ORF">MSYG_2344</name>
</gene>
<keyword evidence="2" id="KW-0732">Signal</keyword>
<dbReference type="OMA" id="YDQPHEI"/>
<dbReference type="OrthoDB" id="10256179at2759"/>